<dbReference type="EMBL" id="JAXIVS010000014">
    <property type="protein sequence ID" value="MDY7231267.1"/>
    <property type="molecule type" value="Genomic_DNA"/>
</dbReference>
<name>A0ABU5HEP0_9BACT</name>
<keyword evidence="4" id="KW-1185">Reference proteome</keyword>
<evidence type="ECO:0000313" key="4">
    <source>
        <dbReference type="Proteomes" id="UP001291309"/>
    </source>
</evidence>
<evidence type="ECO:0000256" key="1">
    <source>
        <dbReference type="SAM" id="MobiDB-lite"/>
    </source>
</evidence>
<keyword evidence="2" id="KW-0732">Signal</keyword>
<evidence type="ECO:0000313" key="3">
    <source>
        <dbReference type="EMBL" id="MDY7231267.1"/>
    </source>
</evidence>
<organism evidence="3 4">
    <name type="scientific">Hyalangium rubrum</name>
    <dbReference type="NCBI Taxonomy" id="3103134"/>
    <lineage>
        <taxon>Bacteria</taxon>
        <taxon>Pseudomonadati</taxon>
        <taxon>Myxococcota</taxon>
        <taxon>Myxococcia</taxon>
        <taxon>Myxococcales</taxon>
        <taxon>Cystobacterineae</taxon>
        <taxon>Archangiaceae</taxon>
        <taxon>Hyalangium</taxon>
    </lineage>
</organism>
<dbReference type="PROSITE" id="PS51257">
    <property type="entry name" value="PROKAR_LIPOPROTEIN"/>
    <property type="match status" value="1"/>
</dbReference>
<sequence length="187" mass="19427">MPRLPHRALLAAVLALTALATGCPEKKKAPAPSPGGGAAETTPERMSPQRAGVKVPLPQGWSASVAADDSFQAGPPGKPVLRVDVQRGEGAKMPSVEALADSTREQFSGFEVSLDQEEGDENLALVRITLAPRLDGGVIGPHAPALLGAKRIGEDLFLCATLPGADTEEVRLATEACRDIQVQAAPR</sequence>
<dbReference type="Proteomes" id="UP001291309">
    <property type="component" value="Unassembled WGS sequence"/>
</dbReference>
<gene>
    <name evidence="3" type="ORF">SYV04_33060</name>
</gene>
<feature type="region of interest" description="Disordered" evidence="1">
    <location>
        <begin position="24"/>
        <end position="55"/>
    </location>
</feature>
<protein>
    <recommendedName>
        <fullName evidence="5">Lipoprotein</fullName>
    </recommendedName>
</protein>
<evidence type="ECO:0008006" key="5">
    <source>
        <dbReference type="Google" id="ProtNLM"/>
    </source>
</evidence>
<accession>A0ABU5HEP0</accession>
<reference evidence="3 4" key="1">
    <citation type="submission" date="2023-12" db="EMBL/GenBank/DDBJ databases">
        <title>the genome sequence of Hyalangium sp. s54d21.</title>
        <authorList>
            <person name="Zhang X."/>
        </authorList>
    </citation>
    <scope>NUCLEOTIDE SEQUENCE [LARGE SCALE GENOMIC DNA]</scope>
    <source>
        <strain evidence="4">s54d21</strain>
    </source>
</reference>
<evidence type="ECO:0000256" key="2">
    <source>
        <dbReference type="SAM" id="SignalP"/>
    </source>
</evidence>
<comment type="caution">
    <text evidence="3">The sequence shown here is derived from an EMBL/GenBank/DDBJ whole genome shotgun (WGS) entry which is preliminary data.</text>
</comment>
<feature type="signal peptide" evidence="2">
    <location>
        <begin position="1"/>
        <end position="20"/>
    </location>
</feature>
<proteinExistence type="predicted"/>
<feature type="chain" id="PRO_5046629949" description="Lipoprotein" evidence="2">
    <location>
        <begin position="21"/>
        <end position="187"/>
    </location>
</feature>